<feature type="transmembrane region" description="Helical" evidence="3">
    <location>
        <begin position="624"/>
        <end position="646"/>
    </location>
</feature>
<feature type="coiled-coil region" evidence="1">
    <location>
        <begin position="649"/>
        <end position="687"/>
    </location>
</feature>
<evidence type="ECO:0000313" key="4">
    <source>
        <dbReference type="EMBL" id="MDT1974931.1"/>
    </source>
</evidence>
<evidence type="ECO:0000313" key="5">
    <source>
        <dbReference type="Proteomes" id="UP001249945"/>
    </source>
</evidence>
<proteinExistence type="predicted"/>
<dbReference type="EMBL" id="JALRMR010000014">
    <property type="protein sequence ID" value="MDT1974931.1"/>
    <property type="molecule type" value="Genomic_DNA"/>
</dbReference>
<feature type="compositionally biased region" description="Polar residues" evidence="2">
    <location>
        <begin position="146"/>
        <end position="157"/>
    </location>
</feature>
<accession>A0AAW8RAY7</accession>
<feature type="compositionally biased region" description="Basic and acidic residues" evidence="2">
    <location>
        <begin position="161"/>
        <end position="185"/>
    </location>
</feature>
<keyword evidence="3" id="KW-1133">Transmembrane helix</keyword>
<name>A0AAW8RAY7_CARDV</name>
<keyword evidence="3" id="KW-0812">Transmembrane</keyword>
<feature type="coiled-coil region" evidence="1">
    <location>
        <begin position="95"/>
        <end position="122"/>
    </location>
</feature>
<evidence type="ECO:0000256" key="3">
    <source>
        <dbReference type="SAM" id="Phobius"/>
    </source>
</evidence>
<evidence type="ECO:0000256" key="1">
    <source>
        <dbReference type="SAM" id="Coils"/>
    </source>
</evidence>
<keyword evidence="1" id="KW-0175">Coiled coil</keyword>
<keyword evidence="3" id="KW-0472">Membrane</keyword>
<feature type="coiled-coil region" evidence="1">
    <location>
        <begin position="483"/>
        <end position="536"/>
    </location>
</feature>
<dbReference type="RefSeq" id="WP_311780757.1">
    <property type="nucleotide sequence ID" value="NZ_JALRMR010000014.1"/>
</dbReference>
<comment type="caution">
    <text evidence="4">The sequence shown here is derived from an EMBL/GenBank/DDBJ whole genome shotgun (WGS) entry which is preliminary data.</text>
</comment>
<gene>
    <name evidence="4" type="ORF">MX635_11050</name>
</gene>
<dbReference type="AlphaFoldDB" id="A0AAW8RAY7"/>
<evidence type="ECO:0000256" key="2">
    <source>
        <dbReference type="SAM" id="MobiDB-lite"/>
    </source>
</evidence>
<protein>
    <submittedName>
        <fullName evidence="4">Uncharacterized protein</fullName>
    </submittedName>
</protein>
<sequence>MKNYSIKFTKIDKIVKKLKIIKLKKSYLLLESERLLKEIYPELDSTEVASFNVSLEIMEEGSGQEFEFDNLKIDFKENTEPLLSIITEDIYKSMETATEEEVEILEELADDLQNQLDEEQAHPEKFKINEQKGLSLNFFKKKEANDQSSAPYNSSWEEVTESTKEEQTLIETEEHKKERTEEPKTEIVFEDPTSLAVEYDDVNDNKEEMNSIPPVEITDKKEQQKMEYISRVNGTYKKASEMQKNSILSSLESYSDLTSNGTSDAIEVILTGLKEQSQKEEEMLLDHFNLKENSTNLSPFEQKKKAYLKTIKQPNFMLSLVSNFEKNVRTLENKASQQLVGKFQSNKELPLEEAIEDKLNNYKIEVAQKAQTKLNQVSESIENEHVNEKKQLEIRHENEMKKLELQQSNEIEMLDQRFTQKKTTEEEKVKKENTELLQHEIEEKKTEFLQNEIQKREEELLLFKKQILEGFSRGLQDIIKAVKETQESYYDDLEARLQENEEKWLTEVSREQRLQMRQAEQQISQESNLLKKQELEMLEKAKQKEGNRMENKEFLISEILDSNDRLHIQLQRDRRESQEFHENIQRQLKEIEKSKLENISEANSKAALASETISEEQPKKKKRFILPLVIGICGLSLMGTTGYFGYSIYHEQEVKMQKQEKIVNELNAKLQEQLKTEKQNNVETVEKDKNKIPLATLLEESRYIEAADKYPDRLDEIEAQLFKDKSVNQLMAFNVLYKSQNGSLDQAILENNNEKIIQEYEIHEKKESLTKDQEKSIALAYFTKGNTEEGNQVLNGGK</sequence>
<dbReference type="Proteomes" id="UP001249945">
    <property type="component" value="Unassembled WGS sequence"/>
</dbReference>
<feature type="region of interest" description="Disordered" evidence="2">
    <location>
        <begin position="146"/>
        <end position="185"/>
    </location>
</feature>
<organism evidence="4 5">
    <name type="scientific">Carnobacterium divergens</name>
    <name type="common">Lactobacillus divergens</name>
    <dbReference type="NCBI Taxonomy" id="2748"/>
    <lineage>
        <taxon>Bacteria</taxon>
        <taxon>Bacillati</taxon>
        <taxon>Bacillota</taxon>
        <taxon>Bacilli</taxon>
        <taxon>Lactobacillales</taxon>
        <taxon>Carnobacteriaceae</taxon>
        <taxon>Carnobacterium</taxon>
    </lineage>
</organism>
<reference evidence="4" key="1">
    <citation type="submission" date="2022-04" db="EMBL/GenBank/DDBJ databases">
        <title>Draft genome sequences of lactic acid bacteria (LAB) strains involved in meat spoilage.</title>
        <authorList>
            <person name="Palevich N."/>
        </authorList>
    </citation>
    <scope>NUCLEOTIDE SEQUENCE</scope>
    <source>
        <strain evidence="4">9-14</strain>
    </source>
</reference>